<sequence>MLDVMPAANPAVLSALRDRIDHIGGHSAPRRVVLPFGVPDIDTRIPKGGLAFGALHEIAGGANGAVDGAAAIAFAAGIAARSGGRVLWAYTQPDLFAPALARSGLTDDKVVFFEAGDEAAVLGACEEALRHGGLTAVVGELANLSRVASQRLLMAAEGTGTLALIVRRWRRQVDAKDFGRPTAAFTRWRVTELNSAPLPVRGVGRARWMLELIRARGGECHDFEVEACDGEGRIRLCGDAQMTNTLRAAS</sequence>
<reference evidence="2" key="1">
    <citation type="journal article" date="2017" name="Biotechnol. Biofuels">
        <title>Evaluation of environmental bacterial communities as a factor affecting the growth of duckweed Lemna minor.</title>
        <authorList>
            <person name="Ishizawa H."/>
            <person name="Kuroda M."/>
            <person name="Morikawa M."/>
            <person name="Ike M."/>
        </authorList>
    </citation>
    <scope>NUCLEOTIDE SEQUENCE [LARGE SCALE GENOMIC DNA]</scope>
    <source>
        <strain evidence="2">M6</strain>
    </source>
</reference>
<reference evidence="2" key="2">
    <citation type="journal article" date="2017" name="Plant Physiol. Biochem.">
        <title>Differential oxidative and antioxidative response of duckweed Lemna minor toward plant growth promoting/inhibiting bacteria.</title>
        <authorList>
            <person name="Ishizawa H."/>
            <person name="Kuroda M."/>
            <person name="Morikawa M."/>
            <person name="Ike M."/>
        </authorList>
    </citation>
    <scope>NUCLEOTIDE SEQUENCE [LARGE SCALE GENOMIC DNA]</scope>
    <source>
        <strain evidence="2">M6</strain>
    </source>
</reference>
<dbReference type="Gene3D" id="3.40.50.300">
    <property type="entry name" value="P-loop containing nucleotide triphosphate hydrolases"/>
    <property type="match status" value="1"/>
</dbReference>
<gene>
    <name evidence="1" type="ORF">EM6_3292</name>
</gene>
<keyword evidence="1" id="KW-0614">Plasmid</keyword>
<name>A0A3G9G9R3_9CAUL</name>
<geneLocation type="plasmid" evidence="2">
    <name>pasem-1 dna</name>
</geneLocation>
<evidence type="ECO:0000313" key="2">
    <source>
        <dbReference type="Proteomes" id="UP000278756"/>
    </source>
</evidence>
<organism evidence="1 2">
    <name type="scientific">Asticcacaulis excentricus</name>
    <dbReference type="NCBI Taxonomy" id="78587"/>
    <lineage>
        <taxon>Bacteria</taxon>
        <taxon>Pseudomonadati</taxon>
        <taxon>Pseudomonadota</taxon>
        <taxon>Alphaproteobacteria</taxon>
        <taxon>Caulobacterales</taxon>
        <taxon>Caulobacteraceae</taxon>
        <taxon>Asticcacaulis</taxon>
    </lineage>
</organism>
<dbReference type="EMBL" id="AP018829">
    <property type="protein sequence ID" value="BBF82651.1"/>
    <property type="molecule type" value="Genomic_DNA"/>
</dbReference>
<evidence type="ECO:0008006" key="3">
    <source>
        <dbReference type="Google" id="ProtNLM"/>
    </source>
</evidence>
<dbReference type="SUPFAM" id="SSF52540">
    <property type="entry name" value="P-loop containing nucleoside triphosphate hydrolases"/>
    <property type="match status" value="1"/>
</dbReference>
<protein>
    <recommendedName>
        <fullName evidence="3">Damage-inducible protein</fullName>
    </recommendedName>
</protein>
<dbReference type="InterPro" id="IPR027417">
    <property type="entry name" value="P-loop_NTPase"/>
</dbReference>
<dbReference type="InterPro" id="IPR017026">
    <property type="entry name" value="ImuA"/>
</dbReference>
<proteinExistence type="predicted"/>
<evidence type="ECO:0000313" key="1">
    <source>
        <dbReference type="EMBL" id="BBF82651.1"/>
    </source>
</evidence>
<accession>A0A3G9G9R3</accession>
<dbReference type="Proteomes" id="UP000278756">
    <property type="component" value="Plasmid pASEM-1"/>
</dbReference>
<dbReference type="AlphaFoldDB" id="A0A3G9G9R3"/>
<dbReference type="PIRSF" id="PIRSF034285">
    <property type="entry name" value="UCP034285"/>
    <property type="match status" value="1"/>
</dbReference>